<feature type="compositionally biased region" description="Low complexity" evidence="1">
    <location>
        <begin position="536"/>
        <end position="548"/>
    </location>
</feature>
<feature type="compositionally biased region" description="Basic residues" evidence="1">
    <location>
        <begin position="597"/>
        <end position="606"/>
    </location>
</feature>
<evidence type="ECO:0000256" key="1">
    <source>
        <dbReference type="SAM" id="MobiDB-lite"/>
    </source>
</evidence>
<gene>
    <name evidence="2" type="ORF">ADUPG1_007783</name>
</gene>
<sequence length="635" mass="71399">MPILTFSKLQTLFLSLDKNSFRQQDQVTQLTRICQIISQQLEHEEGQLELFEINALEPLIDALTICIKEHAGEGLVHTIYSTISKLASELGSKSEFMVFMDPTLSDKYYFDILARFTHSSRVVEDVCRTLRFVVASHPQTAKAIAQRLKYFLYGFLNRTTERKRRPKSLQRPKSKSRLVQSNTSLSFTSIGIGRNIFTITTCFLRCSAVAYPSERILTWDSPVWLTIGKCYDYGIMRMDTKDTGTVRAFVSMLAIFAELGYTLPPDAYPSIPQALTACQKAMPSDKHILQSSFDFISSLHSHGVATISFKHTLQLSWSSLGAVLNFHIEDKQLLINGIKAVSSQFIFRSPTDILEWGSIAEGFGQIDGGNQHSITTSSSSSSSSFGPHSRGATPISIHPYTPISTPHSLLKQYRLLLRLANRLLSLARTHVDAHPSVAASVMDMMRWTFLDVLMCVPTEVMCEKGAEEALKRERKRREHDKSSKKMAKRDKKSSQGHAGERTHIPKRSLKEKKKKKSPTKEKDIISKDSHQQIDHTLTTSLTSSTTLSNPQIHQPSLYRGSQHEIMVERDGKILLKKRRRRSDRVKSSSSSTAGSKSKSKSRRSSNNKHDYPPSPTYDAFTGASRVLAAESIDFS</sequence>
<feature type="non-terminal residue" evidence="2">
    <location>
        <position position="635"/>
    </location>
</feature>
<comment type="caution">
    <text evidence="2">The sequence shown here is derived from an EMBL/GenBank/DDBJ whole genome shotgun (WGS) entry which is preliminary data.</text>
</comment>
<feature type="compositionally biased region" description="Low complexity" evidence="1">
    <location>
        <begin position="587"/>
        <end position="596"/>
    </location>
</feature>
<feature type="compositionally biased region" description="Basic residues" evidence="1">
    <location>
        <begin position="472"/>
        <end position="491"/>
    </location>
</feature>
<evidence type="ECO:0000313" key="3">
    <source>
        <dbReference type="Proteomes" id="UP001057375"/>
    </source>
</evidence>
<organism evidence="2 3">
    <name type="scientific">Aduncisulcus paluster</name>
    <dbReference type="NCBI Taxonomy" id="2918883"/>
    <lineage>
        <taxon>Eukaryota</taxon>
        <taxon>Metamonada</taxon>
        <taxon>Carpediemonas-like organisms</taxon>
        <taxon>Aduncisulcus</taxon>
    </lineage>
</organism>
<keyword evidence="3" id="KW-1185">Reference proteome</keyword>
<feature type="compositionally biased region" description="Basic and acidic residues" evidence="1">
    <location>
        <begin position="561"/>
        <end position="573"/>
    </location>
</feature>
<proteinExistence type="predicted"/>
<dbReference type="EMBL" id="BQXS01010808">
    <property type="protein sequence ID" value="GKT34427.1"/>
    <property type="molecule type" value="Genomic_DNA"/>
</dbReference>
<accession>A0ABQ5KPM8</accession>
<feature type="region of interest" description="Disordered" evidence="1">
    <location>
        <begin position="469"/>
        <end position="622"/>
    </location>
</feature>
<protein>
    <submittedName>
        <fullName evidence="2">Uncharacterized protein</fullName>
    </submittedName>
</protein>
<feature type="compositionally biased region" description="Basic residues" evidence="1">
    <location>
        <begin position="574"/>
        <end position="583"/>
    </location>
</feature>
<dbReference type="Proteomes" id="UP001057375">
    <property type="component" value="Unassembled WGS sequence"/>
</dbReference>
<name>A0ABQ5KPM8_9EUKA</name>
<feature type="compositionally biased region" description="Basic residues" evidence="1">
    <location>
        <begin position="504"/>
        <end position="517"/>
    </location>
</feature>
<feature type="region of interest" description="Disordered" evidence="1">
    <location>
        <begin position="370"/>
        <end position="391"/>
    </location>
</feature>
<evidence type="ECO:0000313" key="2">
    <source>
        <dbReference type="EMBL" id="GKT34427.1"/>
    </source>
</evidence>
<reference evidence="2" key="1">
    <citation type="submission" date="2022-03" db="EMBL/GenBank/DDBJ databases">
        <title>Draft genome sequence of Aduncisulcus paluster, a free-living microaerophilic Fornicata.</title>
        <authorList>
            <person name="Yuyama I."/>
            <person name="Kume K."/>
            <person name="Tamura T."/>
            <person name="Inagaki Y."/>
            <person name="Hashimoto T."/>
        </authorList>
    </citation>
    <scope>NUCLEOTIDE SEQUENCE</scope>
    <source>
        <strain evidence="2">NY0171</strain>
    </source>
</reference>
<feature type="compositionally biased region" description="Basic and acidic residues" evidence="1">
    <location>
        <begin position="518"/>
        <end position="533"/>
    </location>
</feature>